<dbReference type="PROSITE" id="PS50045">
    <property type="entry name" value="SIGMA54_INTERACT_4"/>
    <property type="match status" value="1"/>
</dbReference>
<organism evidence="9 10">
    <name type="scientific">Alkaliphilus peptidifermentans DSM 18978</name>
    <dbReference type="NCBI Taxonomy" id="1120976"/>
    <lineage>
        <taxon>Bacteria</taxon>
        <taxon>Bacillati</taxon>
        <taxon>Bacillota</taxon>
        <taxon>Clostridia</taxon>
        <taxon>Peptostreptococcales</taxon>
        <taxon>Natronincolaceae</taxon>
        <taxon>Alkaliphilus</taxon>
    </lineage>
</organism>
<dbReference type="InterPro" id="IPR000014">
    <property type="entry name" value="PAS"/>
</dbReference>
<dbReference type="Proteomes" id="UP000198636">
    <property type="component" value="Unassembled WGS sequence"/>
</dbReference>
<evidence type="ECO:0000259" key="8">
    <source>
        <dbReference type="PROSITE" id="PS50112"/>
    </source>
</evidence>
<dbReference type="PROSITE" id="PS00675">
    <property type="entry name" value="SIGMA54_INTERACT_1"/>
    <property type="match status" value="1"/>
</dbReference>
<dbReference type="Pfam" id="PF02954">
    <property type="entry name" value="HTH_8"/>
    <property type="match status" value="1"/>
</dbReference>
<evidence type="ECO:0000313" key="9">
    <source>
        <dbReference type="EMBL" id="SCY21444.1"/>
    </source>
</evidence>
<dbReference type="PRINTS" id="PR01590">
    <property type="entry name" value="HTHFIS"/>
</dbReference>
<dbReference type="SUPFAM" id="SSF52540">
    <property type="entry name" value="P-loop containing nucleoside triphosphate hydrolases"/>
    <property type="match status" value="1"/>
</dbReference>
<gene>
    <name evidence="9" type="ORF">SAMN03080606_01034</name>
</gene>
<name>A0A1G5E377_9FIRM</name>
<dbReference type="PROSITE" id="PS00688">
    <property type="entry name" value="SIGMA54_INTERACT_3"/>
    <property type="match status" value="1"/>
</dbReference>
<dbReference type="InterPro" id="IPR013656">
    <property type="entry name" value="PAS_4"/>
</dbReference>
<dbReference type="Gene3D" id="3.30.450.20">
    <property type="entry name" value="PAS domain"/>
    <property type="match status" value="1"/>
</dbReference>
<dbReference type="Pfam" id="PF25601">
    <property type="entry name" value="AAA_lid_14"/>
    <property type="match status" value="1"/>
</dbReference>
<dbReference type="Gene3D" id="1.10.10.60">
    <property type="entry name" value="Homeodomain-like"/>
    <property type="match status" value="1"/>
</dbReference>
<dbReference type="PANTHER" id="PTHR32071">
    <property type="entry name" value="TRANSCRIPTIONAL REGULATORY PROTEIN"/>
    <property type="match status" value="1"/>
</dbReference>
<evidence type="ECO:0000256" key="1">
    <source>
        <dbReference type="ARBA" id="ARBA00022741"/>
    </source>
</evidence>
<dbReference type="SMART" id="SM00382">
    <property type="entry name" value="AAA"/>
    <property type="match status" value="1"/>
</dbReference>
<dbReference type="Pfam" id="PF00158">
    <property type="entry name" value="Sigma54_activat"/>
    <property type="match status" value="1"/>
</dbReference>
<evidence type="ECO:0000259" key="7">
    <source>
        <dbReference type="PROSITE" id="PS50045"/>
    </source>
</evidence>
<dbReference type="InterPro" id="IPR027417">
    <property type="entry name" value="P-loop_NTPase"/>
</dbReference>
<dbReference type="PROSITE" id="PS50112">
    <property type="entry name" value="PAS"/>
    <property type="match status" value="1"/>
</dbReference>
<dbReference type="InterPro" id="IPR025943">
    <property type="entry name" value="Sigma_54_int_dom_ATP-bd_2"/>
</dbReference>
<keyword evidence="2" id="KW-0067">ATP-binding</keyword>
<dbReference type="RefSeq" id="WP_091540776.1">
    <property type="nucleotide sequence ID" value="NZ_FMUS01000005.1"/>
</dbReference>
<dbReference type="FunFam" id="1.10.8.60:FF:000014">
    <property type="entry name" value="DNA-binding transcriptional regulator NtrC"/>
    <property type="match status" value="1"/>
</dbReference>
<keyword evidence="5" id="KW-0010">Activator</keyword>
<dbReference type="PANTHER" id="PTHR32071:SF74">
    <property type="entry name" value="TRANSCRIPTIONAL ACTIVATOR ROCR"/>
    <property type="match status" value="1"/>
</dbReference>
<dbReference type="InterPro" id="IPR003593">
    <property type="entry name" value="AAA+_ATPase"/>
</dbReference>
<protein>
    <submittedName>
        <fullName evidence="9">Arginine utilization regulatory protein</fullName>
    </submittedName>
</protein>
<evidence type="ECO:0000256" key="6">
    <source>
        <dbReference type="ARBA" id="ARBA00023163"/>
    </source>
</evidence>
<dbReference type="InterPro" id="IPR025662">
    <property type="entry name" value="Sigma_54_int_dom_ATP-bd_1"/>
</dbReference>
<dbReference type="FunFam" id="3.40.50.300:FF:000006">
    <property type="entry name" value="DNA-binding transcriptional regulator NtrC"/>
    <property type="match status" value="1"/>
</dbReference>
<proteinExistence type="predicted"/>
<evidence type="ECO:0000256" key="2">
    <source>
        <dbReference type="ARBA" id="ARBA00022840"/>
    </source>
</evidence>
<dbReference type="InterPro" id="IPR002197">
    <property type="entry name" value="HTH_Fis"/>
</dbReference>
<dbReference type="InterPro" id="IPR002078">
    <property type="entry name" value="Sigma_54_int"/>
</dbReference>
<accession>A0A1G5E377</accession>
<dbReference type="InterPro" id="IPR035965">
    <property type="entry name" value="PAS-like_dom_sf"/>
</dbReference>
<dbReference type="Gene3D" id="3.40.50.300">
    <property type="entry name" value="P-loop containing nucleotide triphosphate hydrolases"/>
    <property type="match status" value="1"/>
</dbReference>
<dbReference type="GO" id="GO:0006355">
    <property type="term" value="P:regulation of DNA-templated transcription"/>
    <property type="evidence" value="ECO:0007669"/>
    <property type="project" value="InterPro"/>
</dbReference>
<dbReference type="CDD" id="cd00130">
    <property type="entry name" value="PAS"/>
    <property type="match status" value="1"/>
</dbReference>
<evidence type="ECO:0000313" key="10">
    <source>
        <dbReference type="Proteomes" id="UP000198636"/>
    </source>
</evidence>
<dbReference type="STRING" id="1120976.SAMN03080606_01034"/>
<keyword evidence="3" id="KW-0805">Transcription regulation</keyword>
<evidence type="ECO:0000256" key="4">
    <source>
        <dbReference type="ARBA" id="ARBA00023125"/>
    </source>
</evidence>
<dbReference type="EMBL" id="FMUS01000005">
    <property type="protein sequence ID" value="SCY21444.1"/>
    <property type="molecule type" value="Genomic_DNA"/>
</dbReference>
<keyword evidence="4" id="KW-0238">DNA-binding</keyword>
<dbReference type="InterPro" id="IPR058031">
    <property type="entry name" value="AAA_lid_NorR"/>
</dbReference>
<dbReference type="GO" id="GO:0005524">
    <property type="term" value="F:ATP binding"/>
    <property type="evidence" value="ECO:0007669"/>
    <property type="project" value="UniProtKB-KW"/>
</dbReference>
<dbReference type="InterPro" id="IPR009057">
    <property type="entry name" value="Homeodomain-like_sf"/>
</dbReference>
<dbReference type="SUPFAM" id="SSF46689">
    <property type="entry name" value="Homeodomain-like"/>
    <property type="match status" value="1"/>
</dbReference>
<reference evidence="9 10" key="1">
    <citation type="submission" date="2016-10" db="EMBL/GenBank/DDBJ databases">
        <authorList>
            <person name="de Groot N.N."/>
        </authorList>
    </citation>
    <scope>NUCLEOTIDE SEQUENCE [LARGE SCALE GENOMIC DNA]</scope>
    <source>
        <strain evidence="9 10">DSM 18978</strain>
    </source>
</reference>
<sequence length="471" mass="53076">MDYKKILKIITDNIDDGIFVVNKGGEVVFYNESADNQAGVNFENAIGKNILEIFPKLTKESSTLLRVMEMKEPIIGHIQSYYNYNLKKVTIISTTYPVFENGDIIGAIEISKDLNKYGEFNDKIDKIRNSKGKKIIKEETPHDLDAIIGESQSITRLKDKIKKIAASSSPVIVSGETGTGKEMVVQSIHNLSERSKAPFVAQNCAAIPVTLLESILFGTSVGSFTDSKDSPGIFELADKGTLFLDEINSMDTFLQAKLLRVIQDGHIRRIGDKYTRRVDVRVIAAMNVRPLEAVKTGKLREDLFYRLNVLNIEIEPLRDRGEDIIVLTDYFIKKFNRKFQKNIKGISEKALEALLNHDWPGNVRELEHAIEHGMLMAEGTIIGSEDLPAMVNTVVFKSYADNFLDDCKPEMDKPLKEMVSAFEKQVIQKALAEKSYSITDTAKLLGIPRQTLHYKINNLNIEISKDLKLRE</sequence>
<dbReference type="AlphaFoldDB" id="A0A1G5E377"/>
<keyword evidence="10" id="KW-1185">Reference proteome</keyword>
<evidence type="ECO:0000256" key="3">
    <source>
        <dbReference type="ARBA" id="ARBA00023015"/>
    </source>
</evidence>
<dbReference type="Gene3D" id="1.10.8.60">
    <property type="match status" value="1"/>
</dbReference>
<evidence type="ECO:0000256" key="5">
    <source>
        <dbReference type="ARBA" id="ARBA00023159"/>
    </source>
</evidence>
<dbReference type="Pfam" id="PF08448">
    <property type="entry name" value="PAS_4"/>
    <property type="match status" value="1"/>
</dbReference>
<dbReference type="CDD" id="cd00009">
    <property type="entry name" value="AAA"/>
    <property type="match status" value="1"/>
</dbReference>
<feature type="domain" description="PAS" evidence="8">
    <location>
        <begin position="3"/>
        <end position="54"/>
    </location>
</feature>
<dbReference type="NCBIfam" id="TIGR00229">
    <property type="entry name" value="sensory_box"/>
    <property type="match status" value="1"/>
</dbReference>
<dbReference type="InterPro" id="IPR025944">
    <property type="entry name" value="Sigma_54_int_dom_CS"/>
</dbReference>
<dbReference type="PROSITE" id="PS00676">
    <property type="entry name" value="SIGMA54_INTERACT_2"/>
    <property type="match status" value="1"/>
</dbReference>
<dbReference type="GO" id="GO:0043565">
    <property type="term" value="F:sequence-specific DNA binding"/>
    <property type="evidence" value="ECO:0007669"/>
    <property type="project" value="InterPro"/>
</dbReference>
<feature type="domain" description="Sigma-54 factor interaction" evidence="7">
    <location>
        <begin position="147"/>
        <end position="375"/>
    </location>
</feature>
<keyword evidence="1" id="KW-0547">Nucleotide-binding</keyword>
<keyword evidence="6" id="KW-0804">Transcription</keyword>
<dbReference type="OrthoDB" id="9803970at2"/>
<dbReference type="SUPFAM" id="SSF55785">
    <property type="entry name" value="PYP-like sensor domain (PAS domain)"/>
    <property type="match status" value="1"/>
</dbReference>